<dbReference type="InterPro" id="IPR011701">
    <property type="entry name" value="MFS"/>
</dbReference>
<feature type="transmembrane region" description="Helical" evidence="3">
    <location>
        <begin position="177"/>
        <end position="194"/>
    </location>
</feature>
<dbReference type="InterPro" id="IPR050327">
    <property type="entry name" value="Proton-linked_MCT"/>
</dbReference>
<feature type="transmembrane region" description="Helical" evidence="3">
    <location>
        <begin position="344"/>
        <end position="365"/>
    </location>
</feature>
<dbReference type="RefSeq" id="XP_038056486.1">
    <property type="nucleotide sequence ID" value="XM_038200558.1"/>
</dbReference>
<keyword evidence="6" id="KW-1185">Reference proteome</keyword>
<feature type="region of interest" description="Disordered" evidence="2">
    <location>
        <begin position="199"/>
        <end position="257"/>
    </location>
</feature>
<organism evidence="5 6">
    <name type="scientific">Patiria miniata</name>
    <name type="common">Bat star</name>
    <name type="synonym">Asterina miniata</name>
    <dbReference type="NCBI Taxonomy" id="46514"/>
    <lineage>
        <taxon>Eukaryota</taxon>
        <taxon>Metazoa</taxon>
        <taxon>Echinodermata</taxon>
        <taxon>Eleutherozoa</taxon>
        <taxon>Asterozoa</taxon>
        <taxon>Asteroidea</taxon>
        <taxon>Valvatacea</taxon>
        <taxon>Valvatida</taxon>
        <taxon>Asterinidae</taxon>
        <taxon>Patiria</taxon>
    </lineage>
</organism>
<evidence type="ECO:0000256" key="2">
    <source>
        <dbReference type="SAM" id="MobiDB-lite"/>
    </source>
</evidence>
<feature type="transmembrane region" description="Helical" evidence="3">
    <location>
        <begin position="318"/>
        <end position="337"/>
    </location>
</feature>
<dbReference type="Proteomes" id="UP000887568">
    <property type="component" value="Unplaced"/>
</dbReference>
<dbReference type="PROSITE" id="PS50850">
    <property type="entry name" value="MFS"/>
    <property type="match status" value="1"/>
</dbReference>
<feature type="transmembrane region" description="Helical" evidence="3">
    <location>
        <begin position="107"/>
        <end position="132"/>
    </location>
</feature>
<dbReference type="AlphaFoldDB" id="A0A913ZZJ3"/>
<dbReference type="Gene3D" id="1.20.1250.20">
    <property type="entry name" value="MFS general substrate transporter like domains"/>
    <property type="match status" value="2"/>
</dbReference>
<feature type="compositionally biased region" description="Acidic residues" evidence="2">
    <location>
        <begin position="231"/>
        <end position="241"/>
    </location>
</feature>
<comment type="subcellular location">
    <subcellularLocation>
        <location evidence="1">Membrane</location>
        <topology evidence="1">Multi-pass membrane protein</topology>
    </subcellularLocation>
</comment>
<feature type="transmembrane region" description="Helical" evidence="3">
    <location>
        <begin position="144"/>
        <end position="171"/>
    </location>
</feature>
<feature type="transmembrane region" description="Helical" evidence="3">
    <location>
        <begin position="436"/>
        <end position="460"/>
    </location>
</feature>
<dbReference type="GO" id="GO:0016020">
    <property type="term" value="C:membrane"/>
    <property type="evidence" value="ECO:0007669"/>
    <property type="project" value="UniProtKB-SubCell"/>
</dbReference>
<name>A0A913ZZJ3_PATMI</name>
<keyword evidence="3" id="KW-0472">Membrane</keyword>
<feature type="domain" description="Major facilitator superfamily (MFS) profile" evidence="4">
    <location>
        <begin position="15"/>
        <end position="467"/>
    </location>
</feature>
<feature type="transmembrane region" description="Helical" evidence="3">
    <location>
        <begin position="407"/>
        <end position="430"/>
    </location>
</feature>
<feature type="transmembrane region" description="Helical" evidence="3">
    <location>
        <begin position="12"/>
        <end position="39"/>
    </location>
</feature>
<dbReference type="OrthoDB" id="6499973at2759"/>
<evidence type="ECO:0000259" key="4">
    <source>
        <dbReference type="PROSITE" id="PS50850"/>
    </source>
</evidence>
<feature type="compositionally biased region" description="Basic and acidic residues" evidence="2">
    <location>
        <begin position="201"/>
        <end position="218"/>
    </location>
</feature>
<dbReference type="GO" id="GO:0008028">
    <property type="term" value="F:monocarboxylic acid transmembrane transporter activity"/>
    <property type="evidence" value="ECO:0007669"/>
    <property type="project" value="TreeGrafter"/>
</dbReference>
<dbReference type="InterPro" id="IPR020846">
    <property type="entry name" value="MFS_dom"/>
</dbReference>
<dbReference type="PANTHER" id="PTHR11360:SF172">
    <property type="entry name" value="MAJOR FACILITATOR SUPERFAMILY (MFS) PROFILE DOMAIN-CONTAINING PROTEIN"/>
    <property type="match status" value="1"/>
</dbReference>
<feature type="transmembrane region" description="Helical" evidence="3">
    <location>
        <begin position="281"/>
        <end position="298"/>
    </location>
</feature>
<dbReference type="Pfam" id="PF07690">
    <property type="entry name" value="MFS_1"/>
    <property type="match status" value="1"/>
</dbReference>
<sequence length="550" mass="59175">MVCPSGSRCGWWRWVVTFATFGQFFLTLGPLFNFSILFVSLQEDFHSSSALTGWLGSLSLALACIASPLCSLLTHKLSSRTVAILGVIAFCAGLLTTSFVPVPSLGYAFFTFSILTGVGANLATNASLALLLDWFAKANFSRASALALMGSTAGMLAFSPLLTALITHYGWRNALRILSGGILVIGIADGLLLADPPSTEDYARAPDESPGDEKHELESMVPGKQVHDDGCIEETDDEARETDEKSTNNEEAHISNQGSLEVGEERHFRGRLISALTNPDAWAWYLAAVFSFVGWTFFNTNYASFMDGLGLDSNSIASVIVYFALGELGGKVLIAVIGDRLPFLYLYLLVASCLLGTVVLGFLTIAKTFGVMALLAVVSGVLRSGVFGTQFTAAAELFHEQYGTNGVMVMSLVPSGIGILISAPLAGAIYDVTGDYVLSLLVIAALFLCASAALIFIPVFMQKPDTESAHTAVYSHHVNNCAKKLVMHNYFVQHQLATSETHGKKHFEMPDLLFGKTVGNSCSGLVGWCGTSKPRIHCLKSFYCFNVYMQ</sequence>
<dbReference type="SUPFAM" id="SSF103473">
    <property type="entry name" value="MFS general substrate transporter"/>
    <property type="match status" value="1"/>
</dbReference>
<feature type="compositionally biased region" description="Basic and acidic residues" evidence="2">
    <location>
        <begin position="242"/>
        <end position="253"/>
    </location>
</feature>
<protein>
    <recommendedName>
        <fullName evidence="4">Major facilitator superfamily (MFS) profile domain-containing protein</fullName>
    </recommendedName>
</protein>
<feature type="transmembrane region" description="Helical" evidence="3">
    <location>
        <begin position="51"/>
        <end position="70"/>
    </location>
</feature>
<evidence type="ECO:0000313" key="6">
    <source>
        <dbReference type="Proteomes" id="UP000887568"/>
    </source>
</evidence>
<feature type="transmembrane region" description="Helical" evidence="3">
    <location>
        <begin position="371"/>
        <end position="395"/>
    </location>
</feature>
<dbReference type="InterPro" id="IPR036259">
    <property type="entry name" value="MFS_trans_sf"/>
</dbReference>
<reference evidence="5" key="1">
    <citation type="submission" date="2022-11" db="UniProtKB">
        <authorList>
            <consortium name="EnsemblMetazoa"/>
        </authorList>
    </citation>
    <scope>IDENTIFICATION</scope>
</reference>
<accession>A0A913ZZJ3</accession>
<dbReference type="PANTHER" id="PTHR11360">
    <property type="entry name" value="MONOCARBOXYLATE TRANSPORTER"/>
    <property type="match status" value="1"/>
</dbReference>
<evidence type="ECO:0000256" key="1">
    <source>
        <dbReference type="ARBA" id="ARBA00004141"/>
    </source>
</evidence>
<dbReference type="EnsemblMetazoa" id="XM_038200558.1">
    <property type="protein sequence ID" value="XP_038056486.1"/>
    <property type="gene ID" value="LOC119728350"/>
</dbReference>
<keyword evidence="3" id="KW-0812">Transmembrane</keyword>
<feature type="transmembrane region" description="Helical" evidence="3">
    <location>
        <begin position="82"/>
        <end position="101"/>
    </location>
</feature>
<keyword evidence="3" id="KW-1133">Transmembrane helix</keyword>
<evidence type="ECO:0000256" key="3">
    <source>
        <dbReference type="SAM" id="Phobius"/>
    </source>
</evidence>
<evidence type="ECO:0000313" key="5">
    <source>
        <dbReference type="EnsemblMetazoa" id="XP_038056486.1"/>
    </source>
</evidence>
<proteinExistence type="predicted"/>
<dbReference type="GeneID" id="119728350"/>